<keyword evidence="1" id="KW-0812">Transmembrane</keyword>
<sequence>MKKYNGFTLLELLIVIAVIGIIVAIAIPSYTRYVVRAQRVEARDTLQAVANLIEQNYRVTRNYKLMADNKTKLSDDIIKNWHMDKIPANGDARYEISFVNGSITENGYILQAAAVGFQAKRDTDCPYFFYDQSGVKMASKDNKLPEKGSRDPVSIACWSK</sequence>
<dbReference type="GeneID" id="84789100"/>
<dbReference type="InterPro" id="IPR031982">
    <property type="entry name" value="PilE-like"/>
</dbReference>
<protein>
    <submittedName>
        <fullName evidence="2">Prepilin-type cleavage/methylation N-terminal domain protein</fullName>
    </submittedName>
</protein>
<dbReference type="Gene3D" id="3.30.700.10">
    <property type="entry name" value="Glycoprotein, Type 4 Pilin"/>
    <property type="match status" value="1"/>
</dbReference>
<dbReference type="Pfam" id="PF07963">
    <property type="entry name" value="N_methyl"/>
    <property type="match status" value="1"/>
</dbReference>
<keyword evidence="3" id="KW-1185">Reference proteome</keyword>
<dbReference type="SUPFAM" id="SSF54523">
    <property type="entry name" value="Pili subunits"/>
    <property type="match status" value="1"/>
</dbReference>
<evidence type="ECO:0000313" key="3">
    <source>
        <dbReference type="Proteomes" id="UP000004870"/>
    </source>
</evidence>
<dbReference type="InterPro" id="IPR012902">
    <property type="entry name" value="N_methyl_site"/>
</dbReference>
<dbReference type="Pfam" id="PF16732">
    <property type="entry name" value="ComP_DUS"/>
    <property type="match status" value="1"/>
</dbReference>
<comment type="caution">
    <text evidence="2">The sequence shown here is derived from an EMBL/GenBank/DDBJ whole genome shotgun (WGS) entry which is preliminary data.</text>
</comment>
<dbReference type="OrthoDB" id="5296638at2"/>
<dbReference type="PANTHER" id="PTHR30093">
    <property type="entry name" value="GENERAL SECRETION PATHWAY PROTEIN G"/>
    <property type="match status" value="1"/>
</dbReference>
<organism evidence="2 3">
    <name type="scientific">Cardiobacterium hominis (strain ATCC 15826 / DSM 8339 / NCTC 10426 / 6573)</name>
    <dbReference type="NCBI Taxonomy" id="638300"/>
    <lineage>
        <taxon>Bacteria</taxon>
        <taxon>Pseudomonadati</taxon>
        <taxon>Pseudomonadota</taxon>
        <taxon>Gammaproteobacteria</taxon>
        <taxon>Cardiobacteriales</taxon>
        <taxon>Cardiobacteriaceae</taxon>
        <taxon>Cardiobacterium</taxon>
    </lineage>
</organism>
<accession>C8N6D9</accession>
<dbReference type="GO" id="GO:0043683">
    <property type="term" value="P:type IV pilus assembly"/>
    <property type="evidence" value="ECO:0007669"/>
    <property type="project" value="InterPro"/>
</dbReference>
<proteinExistence type="predicted"/>
<dbReference type="EMBL" id="ACKY01000003">
    <property type="protein sequence ID" value="EEV89832.1"/>
    <property type="molecule type" value="Genomic_DNA"/>
</dbReference>
<reference evidence="2 3" key="1">
    <citation type="submission" date="2009-08" db="EMBL/GenBank/DDBJ databases">
        <authorList>
            <person name="Qin X."/>
            <person name="Bachman B."/>
            <person name="Battles P."/>
            <person name="Bell A."/>
            <person name="Bess C."/>
            <person name="Bickham C."/>
            <person name="Chaboub L."/>
            <person name="Chen D."/>
            <person name="Coyle M."/>
            <person name="Deiros D.R."/>
            <person name="Dinh H."/>
            <person name="Forbes L."/>
            <person name="Fowler G."/>
            <person name="Francisco L."/>
            <person name="Fu Q."/>
            <person name="Gubbala S."/>
            <person name="Hale W."/>
            <person name="Han Y."/>
            <person name="Hemphill L."/>
            <person name="Highlander S.K."/>
            <person name="Hirani K."/>
            <person name="Hogues M."/>
            <person name="Jackson L."/>
            <person name="Jakkamsetti A."/>
            <person name="Javaid M."/>
            <person name="Jiang H."/>
            <person name="Korchina V."/>
            <person name="Kovar C."/>
            <person name="Lara F."/>
            <person name="Lee S."/>
            <person name="Mata R."/>
            <person name="Mathew T."/>
            <person name="Moen C."/>
            <person name="Morales K."/>
            <person name="Munidasa M."/>
            <person name="Nazareth L."/>
            <person name="Ngo R."/>
            <person name="Nguyen L."/>
            <person name="Okwuonu G."/>
            <person name="Ongeri F."/>
            <person name="Patil S."/>
            <person name="Petrosino J."/>
            <person name="Pham C."/>
            <person name="Pham P."/>
            <person name="Pu L.-L."/>
            <person name="Puazo M."/>
            <person name="Raj R."/>
            <person name="Reid J."/>
            <person name="Rouhana J."/>
            <person name="Saada N."/>
            <person name="Shang Y."/>
            <person name="Simmons D."/>
            <person name="Thornton R."/>
            <person name="Warren J."/>
            <person name="Weissenberger G."/>
            <person name="Zhang J."/>
            <person name="Zhang L."/>
            <person name="Zhou C."/>
            <person name="Zhu D."/>
            <person name="Muzny D."/>
            <person name="Worley K."/>
            <person name="Gibbs R."/>
        </authorList>
    </citation>
    <scope>NUCLEOTIDE SEQUENCE [LARGE SCALE GENOMIC DNA]</scope>
    <source>
        <strain evidence="3">ATCC 15826 / DSM 8339 / NCTC 10426 / 6573</strain>
    </source>
</reference>
<gene>
    <name evidence="2" type="ORF">HMPREF0198_0065</name>
</gene>
<dbReference type="RefSeq" id="WP_004138888.1">
    <property type="nucleotide sequence ID" value="NZ_GG694025.1"/>
</dbReference>
<dbReference type="Proteomes" id="UP000004870">
    <property type="component" value="Unassembled WGS sequence"/>
</dbReference>
<dbReference type="NCBIfam" id="TIGR02532">
    <property type="entry name" value="IV_pilin_GFxxxE"/>
    <property type="match status" value="1"/>
</dbReference>
<dbReference type="PANTHER" id="PTHR30093:SF47">
    <property type="entry name" value="TYPE IV PILUS NON-CORE MINOR PILIN PILE"/>
    <property type="match status" value="1"/>
</dbReference>
<dbReference type="AlphaFoldDB" id="C8N6D9"/>
<feature type="transmembrane region" description="Helical" evidence="1">
    <location>
        <begin position="12"/>
        <end position="30"/>
    </location>
</feature>
<keyword evidence="1" id="KW-0472">Membrane</keyword>
<keyword evidence="1" id="KW-1133">Transmembrane helix</keyword>
<dbReference type="InterPro" id="IPR045584">
    <property type="entry name" value="Pilin-like"/>
</dbReference>
<evidence type="ECO:0000256" key="1">
    <source>
        <dbReference type="SAM" id="Phobius"/>
    </source>
</evidence>
<name>C8N6D9_CARH6</name>
<dbReference type="HOGENOM" id="CLU_091705_6_1_6"/>
<evidence type="ECO:0000313" key="2">
    <source>
        <dbReference type="EMBL" id="EEV89832.1"/>
    </source>
</evidence>